<evidence type="ECO:0000256" key="7">
    <source>
        <dbReference type="SAM" id="Phobius"/>
    </source>
</evidence>
<dbReference type="RefSeq" id="WP_145374604.1">
    <property type="nucleotide sequence ID" value="NZ_CP036276.1"/>
</dbReference>
<evidence type="ECO:0000259" key="9">
    <source>
        <dbReference type="Pfam" id="PF06750"/>
    </source>
</evidence>
<dbReference type="KEGG" id="sdyn:Mal52_10320"/>
<evidence type="ECO:0000313" key="11">
    <source>
        <dbReference type="Proteomes" id="UP000319383"/>
    </source>
</evidence>
<dbReference type="Pfam" id="PF06750">
    <property type="entry name" value="A24_N_bact"/>
    <property type="match status" value="1"/>
</dbReference>
<evidence type="ECO:0000256" key="3">
    <source>
        <dbReference type="ARBA" id="ARBA00022475"/>
    </source>
</evidence>
<name>A0A517ZJC9_9PLAN</name>
<keyword evidence="5 7" id="KW-1133">Transmembrane helix</keyword>
<evidence type="ECO:0000256" key="5">
    <source>
        <dbReference type="ARBA" id="ARBA00022989"/>
    </source>
</evidence>
<dbReference type="Proteomes" id="UP000319383">
    <property type="component" value="Chromosome"/>
</dbReference>
<dbReference type="InterPro" id="IPR010627">
    <property type="entry name" value="Prepilin_pept_A24_N"/>
</dbReference>
<dbReference type="Gene3D" id="1.20.120.1220">
    <property type="match status" value="1"/>
</dbReference>
<feature type="transmembrane region" description="Helical" evidence="7">
    <location>
        <begin position="265"/>
        <end position="284"/>
    </location>
</feature>
<comment type="similarity">
    <text evidence="2">Belongs to the peptidase A24 family.</text>
</comment>
<keyword evidence="3" id="KW-1003">Cell membrane</keyword>
<keyword evidence="11" id="KW-1185">Reference proteome</keyword>
<gene>
    <name evidence="10" type="primary">pppA_2</name>
    <name evidence="10" type="ORF">Mal52_10320</name>
</gene>
<feature type="transmembrane region" description="Helical" evidence="7">
    <location>
        <begin position="118"/>
        <end position="138"/>
    </location>
</feature>
<evidence type="ECO:0000259" key="8">
    <source>
        <dbReference type="Pfam" id="PF01478"/>
    </source>
</evidence>
<dbReference type="Pfam" id="PF01478">
    <property type="entry name" value="Peptidase_A24"/>
    <property type="match status" value="1"/>
</dbReference>
<dbReference type="AlphaFoldDB" id="A0A517ZJC9"/>
<dbReference type="EMBL" id="CP036276">
    <property type="protein sequence ID" value="QDU42569.1"/>
    <property type="molecule type" value="Genomic_DNA"/>
</dbReference>
<dbReference type="GO" id="GO:0004190">
    <property type="term" value="F:aspartic-type endopeptidase activity"/>
    <property type="evidence" value="ECO:0007669"/>
    <property type="project" value="InterPro"/>
</dbReference>
<dbReference type="GO" id="GO:0006465">
    <property type="term" value="P:signal peptide processing"/>
    <property type="evidence" value="ECO:0007669"/>
    <property type="project" value="TreeGrafter"/>
</dbReference>
<reference evidence="10 11" key="1">
    <citation type="submission" date="2019-02" db="EMBL/GenBank/DDBJ databases">
        <title>Deep-cultivation of Planctomycetes and their phenomic and genomic characterization uncovers novel biology.</title>
        <authorList>
            <person name="Wiegand S."/>
            <person name="Jogler M."/>
            <person name="Boedeker C."/>
            <person name="Pinto D."/>
            <person name="Vollmers J."/>
            <person name="Rivas-Marin E."/>
            <person name="Kohn T."/>
            <person name="Peeters S.H."/>
            <person name="Heuer A."/>
            <person name="Rast P."/>
            <person name="Oberbeckmann S."/>
            <person name="Bunk B."/>
            <person name="Jeske O."/>
            <person name="Meyerdierks A."/>
            <person name="Storesund J.E."/>
            <person name="Kallscheuer N."/>
            <person name="Luecker S."/>
            <person name="Lage O.M."/>
            <person name="Pohl T."/>
            <person name="Merkel B.J."/>
            <person name="Hornburger P."/>
            <person name="Mueller R.-W."/>
            <person name="Bruemmer F."/>
            <person name="Labrenz M."/>
            <person name="Spormann A.M."/>
            <person name="Op den Camp H."/>
            <person name="Overmann J."/>
            <person name="Amann R."/>
            <person name="Jetten M.S.M."/>
            <person name="Mascher T."/>
            <person name="Medema M.H."/>
            <person name="Devos D.P."/>
            <person name="Kaster A.-K."/>
            <person name="Ovreas L."/>
            <person name="Rohde M."/>
            <person name="Galperin M.Y."/>
            <person name="Jogler C."/>
        </authorList>
    </citation>
    <scope>NUCLEOTIDE SEQUENCE [LARGE SCALE GENOMIC DNA]</scope>
    <source>
        <strain evidence="10 11">Mal52</strain>
    </source>
</reference>
<keyword evidence="6 7" id="KW-0472">Membrane</keyword>
<dbReference type="InterPro" id="IPR000045">
    <property type="entry name" value="Prepilin_IV_endopep_pep"/>
</dbReference>
<feature type="transmembrane region" description="Helical" evidence="7">
    <location>
        <begin position="316"/>
        <end position="342"/>
    </location>
</feature>
<comment type="subcellular location">
    <subcellularLocation>
        <location evidence="1">Cell membrane</location>
        <topology evidence="1">Multi-pass membrane protein</topology>
    </subcellularLocation>
</comment>
<accession>A0A517ZJC9</accession>
<dbReference type="PANTHER" id="PTHR30487">
    <property type="entry name" value="TYPE 4 PREPILIN-LIKE PROTEINS LEADER PEPTIDE-PROCESSING ENZYME"/>
    <property type="match status" value="1"/>
</dbReference>
<feature type="transmembrane region" description="Helical" evidence="7">
    <location>
        <begin position="241"/>
        <end position="259"/>
    </location>
</feature>
<keyword evidence="4 7" id="KW-0812">Transmembrane</keyword>
<feature type="domain" description="Prepilin type IV endopeptidase peptidase" evidence="8">
    <location>
        <begin position="211"/>
        <end position="276"/>
    </location>
</feature>
<evidence type="ECO:0000256" key="2">
    <source>
        <dbReference type="ARBA" id="ARBA00005801"/>
    </source>
</evidence>
<feature type="transmembrane region" description="Helical" evidence="7">
    <location>
        <begin position="291"/>
        <end position="310"/>
    </location>
</feature>
<dbReference type="InterPro" id="IPR050882">
    <property type="entry name" value="Prepilin_peptidase/N-MTase"/>
</dbReference>
<protein>
    <submittedName>
        <fullName evidence="10">Leader peptidase PppA</fullName>
    </submittedName>
</protein>
<feature type="transmembrane region" description="Helical" evidence="7">
    <location>
        <begin position="12"/>
        <end position="32"/>
    </location>
</feature>
<organism evidence="10 11">
    <name type="scientific">Symmachiella dynata</name>
    <dbReference type="NCBI Taxonomy" id="2527995"/>
    <lineage>
        <taxon>Bacteria</taxon>
        <taxon>Pseudomonadati</taxon>
        <taxon>Planctomycetota</taxon>
        <taxon>Planctomycetia</taxon>
        <taxon>Planctomycetales</taxon>
        <taxon>Planctomycetaceae</taxon>
        <taxon>Symmachiella</taxon>
    </lineage>
</organism>
<feature type="domain" description="Prepilin peptidase A24 N-terminal" evidence="9">
    <location>
        <begin position="18"/>
        <end position="103"/>
    </location>
</feature>
<evidence type="ECO:0000313" key="10">
    <source>
        <dbReference type="EMBL" id="QDU42569.1"/>
    </source>
</evidence>
<feature type="transmembrane region" description="Helical" evidence="7">
    <location>
        <begin position="209"/>
        <end position="229"/>
    </location>
</feature>
<proteinExistence type="inferred from homology"/>
<dbReference type="GO" id="GO:0005886">
    <property type="term" value="C:plasma membrane"/>
    <property type="evidence" value="ECO:0007669"/>
    <property type="project" value="UniProtKB-SubCell"/>
</dbReference>
<feature type="transmembrane region" description="Helical" evidence="7">
    <location>
        <begin position="88"/>
        <end position="106"/>
    </location>
</feature>
<evidence type="ECO:0000256" key="1">
    <source>
        <dbReference type="ARBA" id="ARBA00004651"/>
    </source>
</evidence>
<evidence type="ECO:0000256" key="4">
    <source>
        <dbReference type="ARBA" id="ARBA00022692"/>
    </source>
</evidence>
<sequence length="407" mass="45617">MDHLIDLAPRLVLVFTAGVLIGRFLNLCIVRFPRDDSFVGQLKLLFRRPRACDGCGLPRSWWQCLPLTGLFSKTARCGGCRRRIPRRFAVVELLTGGLLAVLYAFEVQPEVGLSDAQLHVRFLYHAVMFCALIVATFIDFDLKIIPDGSTLPAMAVGVLGGWLLPYVFLTEVWYQQPHLSFFEQLAQGEWSWLAVFQGRPEWIERWPHLHGLAVSLAGLVVGGGIVWSVRIMGERVLGREAIGFGDVILLAMIGSFVGWQAAAIVFFLAPLFALMTVVPSWIFLRNREIPFGPYLSLAAVVVVLFWQEIWAETDQIFSLGVFLPVVGLVMLCALASLLGMWLGIKRLFGFEAEEEFIEEWTSGDQLSFLANEVIDPDQGQWSRASWLGGDTGRGRSHYRRWRGGGGW</sequence>
<evidence type="ECO:0000256" key="6">
    <source>
        <dbReference type="ARBA" id="ARBA00023136"/>
    </source>
</evidence>
<feature type="transmembrane region" description="Helical" evidence="7">
    <location>
        <begin position="150"/>
        <end position="169"/>
    </location>
</feature>
<dbReference type="PANTHER" id="PTHR30487:SF0">
    <property type="entry name" value="PREPILIN LEADER PEPTIDASE_N-METHYLTRANSFERASE-RELATED"/>
    <property type="match status" value="1"/>
</dbReference>